<proteinExistence type="predicted"/>
<sequence>MAGLRMDGVVVAEYAKTAEAAAGDLDAAAAEVGGEGVSAESYGALGAGIGLGESYGRAAGALRRQLADGAEALRSAAEALRQVTVRHDGQDADAAELIKRAGRLEG</sequence>
<protein>
    <recommendedName>
        <fullName evidence="3">Excreted virulence factor EspC, type VII ESX diderm</fullName>
    </recommendedName>
</protein>
<keyword evidence="2" id="KW-1185">Reference proteome</keyword>
<evidence type="ECO:0000313" key="1">
    <source>
        <dbReference type="EMBL" id="MBE1498943.1"/>
    </source>
</evidence>
<dbReference type="EMBL" id="JADBEG010000001">
    <property type="protein sequence ID" value="MBE1498943.1"/>
    <property type="molecule type" value="Genomic_DNA"/>
</dbReference>
<name>A0ABR9I6X3_9PSEU</name>
<organism evidence="1 2">
    <name type="scientific">Amycolatopsis lexingtonensis</name>
    <dbReference type="NCBI Taxonomy" id="218822"/>
    <lineage>
        <taxon>Bacteria</taxon>
        <taxon>Bacillati</taxon>
        <taxon>Actinomycetota</taxon>
        <taxon>Actinomycetes</taxon>
        <taxon>Pseudonocardiales</taxon>
        <taxon>Pseudonocardiaceae</taxon>
        <taxon>Amycolatopsis</taxon>
    </lineage>
</organism>
<comment type="caution">
    <text evidence="1">The sequence shown here is derived from an EMBL/GenBank/DDBJ whole genome shotgun (WGS) entry which is preliminary data.</text>
</comment>
<evidence type="ECO:0008006" key="3">
    <source>
        <dbReference type="Google" id="ProtNLM"/>
    </source>
</evidence>
<reference evidence="1 2" key="1">
    <citation type="submission" date="2020-10" db="EMBL/GenBank/DDBJ databases">
        <title>Sequencing the genomes of 1000 actinobacteria strains.</title>
        <authorList>
            <person name="Klenk H.-P."/>
        </authorList>
    </citation>
    <scope>NUCLEOTIDE SEQUENCE [LARGE SCALE GENOMIC DNA]</scope>
    <source>
        <strain evidence="1 2">DSM 44653</strain>
    </source>
</reference>
<accession>A0ABR9I6X3</accession>
<dbReference type="RefSeq" id="WP_249027083.1">
    <property type="nucleotide sequence ID" value="NZ_JADBEG010000001.1"/>
</dbReference>
<dbReference type="Proteomes" id="UP000631670">
    <property type="component" value="Unassembled WGS sequence"/>
</dbReference>
<evidence type="ECO:0000313" key="2">
    <source>
        <dbReference type="Proteomes" id="UP000631670"/>
    </source>
</evidence>
<gene>
    <name evidence="1" type="ORF">H4696_006043</name>
</gene>